<evidence type="ECO:0000313" key="2">
    <source>
        <dbReference type="Proteomes" id="UP001177003"/>
    </source>
</evidence>
<dbReference type="EMBL" id="OX465081">
    <property type="protein sequence ID" value="CAI9286264.1"/>
    <property type="molecule type" value="Genomic_DNA"/>
</dbReference>
<protein>
    <submittedName>
        <fullName evidence="1">Uncharacterized protein</fullName>
    </submittedName>
</protein>
<proteinExistence type="predicted"/>
<reference evidence="1" key="1">
    <citation type="submission" date="2023-04" db="EMBL/GenBank/DDBJ databases">
        <authorList>
            <person name="Vijverberg K."/>
            <person name="Xiong W."/>
            <person name="Schranz E."/>
        </authorList>
    </citation>
    <scope>NUCLEOTIDE SEQUENCE</scope>
</reference>
<dbReference type="Proteomes" id="UP001177003">
    <property type="component" value="Chromosome 5"/>
</dbReference>
<sequence length="138" mass="15554">MVYHSRSGGDDGGTETFNNDAKRETVEIFFDLVSSVVCRKEMERIGGLQVCPTCSSLPLPGSCFQHGVLHRLYSPITLFHRIFSKPLRVLHLFHLLDLHRLLPSFASTSGRCRFILPLPTATVFLWVDEKDALASHSR</sequence>
<organism evidence="1 2">
    <name type="scientific">Lactuca saligna</name>
    <name type="common">Willowleaf lettuce</name>
    <dbReference type="NCBI Taxonomy" id="75948"/>
    <lineage>
        <taxon>Eukaryota</taxon>
        <taxon>Viridiplantae</taxon>
        <taxon>Streptophyta</taxon>
        <taxon>Embryophyta</taxon>
        <taxon>Tracheophyta</taxon>
        <taxon>Spermatophyta</taxon>
        <taxon>Magnoliopsida</taxon>
        <taxon>eudicotyledons</taxon>
        <taxon>Gunneridae</taxon>
        <taxon>Pentapetalae</taxon>
        <taxon>asterids</taxon>
        <taxon>campanulids</taxon>
        <taxon>Asterales</taxon>
        <taxon>Asteraceae</taxon>
        <taxon>Cichorioideae</taxon>
        <taxon>Cichorieae</taxon>
        <taxon>Lactucinae</taxon>
        <taxon>Lactuca</taxon>
    </lineage>
</organism>
<keyword evidence="2" id="KW-1185">Reference proteome</keyword>
<name>A0AA35Z5X8_LACSI</name>
<gene>
    <name evidence="1" type="ORF">LSALG_LOCUS25695</name>
</gene>
<accession>A0AA35Z5X8</accession>
<dbReference type="AlphaFoldDB" id="A0AA35Z5X8"/>
<evidence type="ECO:0000313" key="1">
    <source>
        <dbReference type="EMBL" id="CAI9286264.1"/>
    </source>
</evidence>